<feature type="domain" description="F-box" evidence="3">
    <location>
        <begin position="2"/>
        <end position="48"/>
    </location>
</feature>
<dbReference type="InterPro" id="IPR057207">
    <property type="entry name" value="FBXL15_LRR"/>
</dbReference>
<dbReference type="Proteomes" id="UP000824540">
    <property type="component" value="Unassembled WGS sequence"/>
</dbReference>
<evidence type="ECO:0000256" key="2">
    <source>
        <dbReference type="ARBA" id="ARBA00022786"/>
    </source>
</evidence>
<evidence type="ECO:0000259" key="3">
    <source>
        <dbReference type="PROSITE" id="PS50181"/>
    </source>
</evidence>
<dbReference type="InterPro" id="IPR047932">
    <property type="entry name" value="FBXL14_F-box"/>
</dbReference>
<name>A0A8T2NRZ4_9TELE</name>
<dbReference type="Gene3D" id="3.80.10.10">
    <property type="entry name" value="Ribonuclease Inhibitor"/>
    <property type="match status" value="2"/>
</dbReference>
<dbReference type="OrthoDB" id="2585512at2759"/>
<reference evidence="4" key="1">
    <citation type="thesis" date="2021" institute="BYU ScholarsArchive" country="Provo, UT, USA">
        <title>Applications of and Algorithms for Genome Assembly and Genomic Analyses with an Emphasis on Marine Teleosts.</title>
        <authorList>
            <person name="Pickett B.D."/>
        </authorList>
    </citation>
    <scope>NUCLEOTIDE SEQUENCE</scope>
    <source>
        <strain evidence="4">HI-2016</strain>
    </source>
</reference>
<gene>
    <name evidence="4" type="ORF">JZ751_024138</name>
</gene>
<dbReference type="FunFam" id="1.20.1280.50:FF:000059">
    <property type="entry name" value="Partner of Paired"/>
    <property type="match status" value="1"/>
</dbReference>
<keyword evidence="1" id="KW-0433">Leucine-rich repeat</keyword>
<dbReference type="Pfam" id="PF12937">
    <property type="entry name" value="F-box-like"/>
    <property type="match status" value="1"/>
</dbReference>
<evidence type="ECO:0000313" key="4">
    <source>
        <dbReference type="EMBL" id="KAG9339107.1"/>
    </source>
</evidence>
<accession>A0A8T2NRZ4</accession>
<keyword evidence="5" id="KW-1185">Reference proteome</keyword>
<dbReference type="SUPFAM" id="SSF81383">
    <property type="entry name" value="F-box domain"/>
    <property type="match status" value="1"/>
</dbReference>
<dbReference type="AlphaFoldDB" id="A0A8T2NRZ4"/>
<keyword evidence="2" id="KW-0833">Ubl conjugation pathway</keyword>
<comment type="caution">
    <text evidence="4">The sequence shown here is derived from an EMBL/GenBank/DDBJ whole genome shotgun (WGS) entry which is preliminary data.</text>
</comment>
<dbReference type="SMART" id="SM00256">
    <property type="entry name" value="FBOX"/>
    <property type="match status" value="1"/>
</dbReference>
<dbReference type="InterPro" id="IPR006553">
    <property type="entry name" value="Leu-rich_rpt_Cys-con_subtyp"/>
</dbReference>
<evidence type="ECO:0000256" key="1">
    <source>
        <dbReference type="ARBA" id="ARBA00022614"/>
    </source>
</evidence>
<proteinExistence type="predicted"/>
<dbReference type="GO" id="GO:0031146">
    <property type="term" value="P:SCF-dependent proteasomal ubiquitin-dependent protein catabolic process"/>
    <property type="evidence" value="ECO:0007669"/>
    <property type="project" value="TreeGrafter"/>
</dbReference>
<dbReference type="Pfam" id="PF25372">
    <property type="entry name" value="DUF7885"/>
    <property type="match status" value="2"/>
</dbReference>
<dbReference type="InterPro" id="IPR001810">
    <property type="entry name" value="F-box_dom"/>
</dbReference>
<sequence length="350" mass="38691">METHISCLFPEILAMIFSYLDVRDKGRVAQVCTAWRDASYHKSVWRGVEAKLHLRRANPSLFPSLQARGIRRVQILSLRRSLSYVIQGMPNIESLNLSGCYNLTDNGLGHAFVQEIPSLRVLNLSLCKQITDSSLGRIAQYLKNLEVLELGGCSNITNTGLLLIAWGLHRLKSLNLRSCRHVSDVGIGHLAGMTRSAAEGCLNLEYLTLQDCQKLTDLSLKHISKGLTKLKVLNLSFCGGISDAGMIHLSHMTSLWSLNLRSCDNISDTGIMHLAMGTLRLSGLDVSFCDKIGDQSLAYIAQGLYQLKSLSLCSCHISDDGINRMVRQMHELRTLNIGHFKPGTVADDGK</sequence>
<dbReference type="FunFam" id="3.80.10.10:FF:000051">
    <property type="entry name" value="F-box and leucine-rich repeat protein 14"/>
    <property type="match status" value="1"/>
</dbReference>
<dbReference type="CDD" id="cd22125">
    <property type="entry name" value="F-box_FBXL14"/>
    <property type="match status" value="1"/>
</dbReference>
<dbReference type="SUPFAM" id="SSF52047">
    <property type="entry name" value="RNI-like"/>
    <property type="match status" value="1"/>
</dbReference>
<dbReference type="InterPro" id="IPR036047">
    <property type="entry name" value="F-box-like_dom_sf"/>
</dbReference>
<dbReference type="SMART" id="SM00367">
    <property type="entry name" value="LRR_CC"/>
    <property type="match status" value="9"/>
</dbReference>
<dbReference type="EMBL" id="JAFBMS010000058">
    <property type="protein sequence ID" value="KAG9339107.1"/>
    <property type="molecule type" value="Genomic_DNA"/>
</dbReference>
<protein>
    <recommendedName>
        <fullName evidence="3">F-box domain-containing protein</fullName>
    </recommendedName>
</protein>
<dbReference type="GO" id="GO:0019005">
    <property type="term" value="C:SCF ubiquitin ligase complex"/>
    <property type="evidence" value="ECO:0007669"/>
    <property type="project" value="TreeGrafter"/>
</dbReference>
<organism evidence="4 5">
    <name type="scientific">Albula glossodonta</name>
    <name type="common">roundjaw bonefish</name>
    <dbReference type="NCBI Taxonomy" id="121402"/>
    <lineage>
        <taxon>Eukaryota</taxon>
        <taxon>Metazoa</taxon>
        <taxon>Chordata</taxon>
        <taxon>Craniata</taxon>
        <taxon>Vertebrata</taxon>
        <taxon>Euteleostomi</taxon>
        <taxon>Actinopterygii</taxon>
        <taxon>Neopterygii</taxon>
        <taxon>Teleostei</taxon>
        <taxon>Albuliformes</taxon>
        <taxon>Albulidae</taxon>
        <taxon>Albula</taxon>
    </lineage>
</organism>
<dbReference type="PANTHER" id="PTHR13318">
    <property type="entry name" value="PARTNER OF PAIRED, ISOFORM B-RELATED"/>
    <property type="match status" value="1"/>
</dbReference>
<dbReference type="InterPro" id="IPR032675">
    <property type="entry name" value="LRR_dom_sf"/>
</dbReference>
<evidence type="ECO:0000313" key="5">
    <source>
        <dbReference type="Proteomes" id="UP000824540"/>
    </source>
</evidence>
<dbReference type="PROSITE" id="PS50181">
    <property type="entry name" value="FBOX"/>
    <property type="match status" value="1"/>
</dbReference>